<dbReference type="Pfam" id="PF05962">
    <property type="entry name" value="HutD"/>
    <property type="match status" value="1"/>
</dbReference>
<sequence>MIRVACSNSPVLRGWRGILNGQNMVDADGGLWCRRDGRCSVMREDMAYAVELVRQDQQNTSTWNGGMTTEIAIYPKNTIYSRRDFVWRISSANVKSEESEFTSLPGIWRLIMVLEGDMTLDHEHHHSVRLQPF</sequence>
<dbReference type="InterPro" id="IPR014710">
    <property type="entry name" value="RmlC-like_jellyroll"/>
</dbReference>
<evidence type="ECO:0000313" key="1">
    <source>
        <dbReference type="EMBL" id="RIE07014.1"/>
    </source>
</evidence>
<reference evidence="3 4" key="1">
    <citation type="submission" date="2018-09" db="EMBL/GenBank/DDBJ databases">
        <title>Discovery and Ecogenomic Context for Candidatus Cryosericales, a Global Caldiserica Order Active in Thawing Permafrost.</title>
        <authorList>
            <person name="Martinez M.A."/>
            <person name="Woodcroft B.J."/>
            <person name="Ignacio Espinoza J.C."/>
            <person name="Zayed A."/>
            <person name="Singleton C.M."/>
            <person name="Boyd J."/>
            <person name="Li Y.-F."/>
            <person name="Purvine S."/>
            <person name="Maughan H."/>
            <person name="Hodgkins S.B."/>
            <person name="Anderson D."/>
            <person name="Sederholm M."/>
            <person name="Temperton B."/>
            <person name="Saleska S.R."/>
            <person name="Tyson G.W."/>
            <person name="Rich V.I."/>
        </authorList>
    </citation>
    <scope>NUCLEOTIDE SEQUENCE [LARGE SCALE GENOMIC DNA]</scope>
    <source>
        <strain evidence="2 4">SMC5</strain>
        <strain evidence="1 3">SMC6</strain>
    </source>
</reference>
<organism evidence="1 3">
    <name type="scientific">Candidatus Cryosericum odellii</name>
    <dbReference type="NCBI Taxonomy" id="2290917"/>
    <lineage>
        <taxon>Bacteria</taxon>
        <taxon>Pseudomonadati</taxon>
        <taxon>Caldisericota/Cryosericota group</taxon>
        <taxon>Candidatus Cryosericota</taxon>
        <taxon>Candidatus Cryosericia</taxon>
        <taxon>Candidatus Cryosericales</taxon>
        <taxon>Candidatus Cryosericaceae</taxon>
        <taxon>Candidatus Cryosericum</taxon>
    </lineage>
</organism>
<proteinExistence type="predicted"/>
<evidence type="ECO:0000313" key="4">
    <source>
        <dbReference type="Proteomes" id="UP000266489"/>
    </source>
</evidence>
<dbReference type="InterPro" id="IPR010282">
    <property type="entry name" value="Uncharacterised_HutD/Ves"/>
</dbReference>
<evidence type="ECO:0000313" key="2">
    <source>
        <dbReference type="EMBL" id="RIE07891.1"/>
    </source>
</evidence>
<dbReference type="PANTHER" id="PTHR37943">
    <property type="entry name" value="PROTEIN VES"/>
    <property type="match status" value="1"/>
</dbReference>
<accession>A0A398D7D1</accession>
<comment type="caution">
    <text evidence="1">The sequence shown here is derived from an EMBL/GenBank/DDBJ whole genome shotgun (WGS) entry which is preliminary data.</text>
</comment>
<dbReference type="Proteomes" id="UP000266489">
    <property type="component" value="Unassembled WGS sequence"/>
</dbReference>
<dbReference type="AlphaFoldDB" id="A0A398D7D1"/>
<dbReference type="PANTHER" id="PTHR37943:SF1">
    <property type="entry name" value="PROTEIN VES"/>
    <property type="match status" value="1"/>
</dbReference>
<name>A0A398D7D1_9BACT</name>
<dbReference type="OrthoDB" id="9786443at2"/>
<keyword evidence="3" id="KW-1185">Reference proteome</keyword>
<dbReference type="InterPro" id="IPR011051">
    <property type="entry name" value="RmlC_Cupin_sf"/>
</dbReference>
<dbReference type="SUPFAM" id="SSF51182">
    <property type="entry name" value="RmlC-like cupins"/>
    <property type="match status" value="1"/>
</dbReference>
<accession>A0A398D997</accession>
<dbReference type="Proteomes" id="UP000266260">
    <property type="component" value="Unassembled WGS sequence"/>
</dbReference>
<evidence type="ECO:0000313" key="3">
    <source>
        <dbReference type="Proteomes" id="UP000266260"/>
    </source>
</evidence>
<protein>
    <submittedName>
        <fullName evidence="1">Uncharacterized protein</fullName>
    </submittedName>
</protein>
<dbReference type="Gene3D" id="2.60.120.10">
    <property type="entry name" value="Jelly Rolls"/>
    <property type="match status" value="1"/>
</dbReference>
<dbReference type="EMBL" id="QXIT01000140">
    <property type="protein sequence ID" value="RIE07014.1"/>
    <property type="molecule type" value="Genomic_DNA"/>
</dbReference>
<dbReference type="EMBL" id="QXIU01000213">
    <property type="protein sequence ID" value="RIE07891.1"/>
    <property type="molecule type" value="Genomic_DNA"/>
</dbReference>
<gene>
    <name evidence="2" type="ORF">SMC5_08775</name>
    <name evidence="1" type="ORF">SMC6_07930</name>
</gene>